<accession>A0A0J1AWL7</accession>
<gene>
    <name evidence="2" type="ORF">CC85DRAFT_181527</name>
</gene>
<keyword evidence="3" id="KW-1185">Reference proteome</keyword>
<protein>
    <submittedName>
        <fullName evidence="2">Uncharacterized protein</fullName>
    </submittedName>
</protein>
<dbReference type="AlphaFoldDB" id="A0A0J1AWL7"/>
<feature type="region of interest" description="Disordered" evidence="1">
    <location>
        <begin position="90"/>
        <end position="110"/>
    </location>
</feature>
<name>A0A0J1AWL7_9TREE</name>
<evidence type="ECO:0000256" key="1">
    <source>
        <dbReference type="SAM" id="MobiDB-lite"/>
    </source>
</evidence>
<reference evidence="2 3" key="1">
    <citation type="submission" date="2015-03" db="EMBL/GenBank/DDBJ databases">
        <title>Genomics and transcriptomics of the oil-accumulating basidiomycete yeast T. oleaginosus allow insights into substrate utilization and the diverse evolutionary trajectories of mating systems in fungi.</title>
        <authorList>
            <consortium name="DOE Joint Genome Institute"/>
            <person name="Kourist R."/>
            <person name="Kracht O."/>
            <person name="Bracharz F."/>
            <person name="Lipzen A."/>
            <person name="Nolan M."/>
            <person name="Ohm R."/>
            <person name="Grigoriev I."/>
            <person name="Sun S."/>
            <person name="Heitman J."/>
            <person name="Bruck T."/>
            <person name="Nowrousian M."/>
        </authorList>
    </citation>
    <scope>NUCLEOTIDE SEQUENCE [LARGE SCALE GENOMIC DNA]</scope>
    <source>
        <strain evidence="2 3">IBC0246</strain>
    </source>
</reference>
<proteinExistence type="predicted"/>
<dbReference type="GeneID" id="28980373"/>
<dbReference type="Proteomes" id="UP000053611">
    <property type="component" value="Unassembled WGS sequence"/>
</dbReference>
<organism evidence="2 3">
    <name type="scientific">Cutaneotrichosporon oleaginosum</name>
    <dbReference type="NCBI Taxonomy" id="879819"/>
    <lineage>
        <taxon>Eukaryota</taxon>
        <taxon>Fungi</taxon>
        <taxon>Dikarya</taxon>
        <taxon>Basidiomycota</taxon>
        <taxon>Agaricomycotina</taxon>
        <taxon>Tremellomycetes</taxon>
        <taxon>Trichosporonales</taxon>
        <taxon>Trichosporonaceae</taxon>
        <taxon>Cutaneotrichosporon</taxon>
    </lineage>
</organism>
<dbReference type="EMBL" id="KQ087251">
    <property type="protein sequence ID" value="KLT39684.1"/>
    <property type="molecule type" value="Genomic_DNA"/>
</dbReference>
<evidence type="ECO:0000313" key="2">
    <source>
        <dbReference type="EMBL" id="KLT39684.1"/>
    </source>
</evidence>
<sequence>MPRTMREKIKCQSWEMKQLTSRSAPLLFRATRETGQRVVGSADQRISGSADQRAVAQWAADLTAELRAAGCGQAFILRCGNARTARPTRERCDRRGRGESEVRGAVQTRRPKSVVSVTTMEISGPRGRRDEVNPPIASVLLLAGRRLSFFWTNEPHRCGRVQRGRSRRCG</sequence>
<dbReference type="RefSeq" id="XP_018276175.1">
    <property type="nucleotide sequence ID" value="XM_018419770.1"/>
</dbReference>
<evidence type="ECO:0000313" key="3">
    <source>
        <dbReference type="Proteomes" id="UP000053611"/>
    </source>
</evidence>
<feature type="compositionally biased region" description="Basic and acidic residues" evidence="1">
    <location>
        <begin position="90"/>
        <end position="102"/>
    </location>
</feature>